<dbReference type="GO" id="GO:0000463">
    <property type="term" value="P:maturation of LSU-rRNA from tricistronic rRNA transcript (SSU-rRNA, 5.8S rRNA, LSU-rRNA)"/>
    <property type="evidence" value="ECO:0007669"/>
    <property type="project" value="TreeGrafter"/>
</dbReference>
<dbReference type="InterPro" id="IPR039844">
    <property type="entry name" value="URB1"/>
</dbReference>
<feature type="domain" description="URB1 central HEAT repeat" evidence="3">
    <location>
        <begin position="630"/>
        <end position="807"/>
    </location>
</feature>
<dbReference type="Pfam" id="PF26140">
    <property type="entry name" value="HEAT_URB1"/>
    <property type="match status" value="1"/>
</dbReference>
<evidence type="ECO:0008006" key="6">
    <source>
        <dbReference type="Google" id="ProtNLM"/>
    </source>
</evidence>
<dbReference type="Pfam" id="PF16201">
    <property type="entry name" value="NopRA1"/>
    <property type="match status" value="1"/>
</dbReference>
<name>A0A8H4QS22_9AGAR</name>
<reference evidence="4 5" key="1">
    <citation type="submission" date="2019-12" db="EMBL/GenBank/DDBJ databases">
        <authorList>
            <person name="Floudas D."/>
            <person name="Bentzer J."/>
            <person name="Ahren D."/>
            <person name="Johansson T."/>
            <person name="Persson P."/>
            <person name="Tunlid A."/>
        </authorList>
    </citation>
    <scope>NUCLEOTIDE SEQUENCE [LARGE SCALE GENOMIC DNA]</scope>
    <source>
        <strain evidence="4 5">CBS 102.39</strain>
    </source>
</reference>
<dbReference type="InterPro" id="IPR032436">
    <property type="entry name" value="URB1_C"/>
</dbReference>
<dbReference type="EMBL" id="JAACJL010000032">
    <property type="protein sequence ID" value="KAF4615924.1"/>
    <property type="molecule type" value="Genomic_DNA"/>
</dbReference>
<evidence type="ECO:0000259" key="1">
    <source>
        <dbReference type="Pfam" id="PF11707"/>
    </source>
</evidence>
<protein>
    <recommendedName>
        <fullName evidence="6">Nucleolar pre-ribosomal-associated protein 1</fullName>
    </recommendedName>
</protein>
<evidence type="ECO:0000259" key="2">
    <source>
        <dbReference type="Pfam" id="PF16201"/>
    </source>
</evidence>
<dbReference type="InterPro" id="IPR059018">
    <property type="entry name" value="HEAT_URB1"/>
</dbReference>
<dbReference type="PANTHER" id="PTHR13500">
    <property type="entry name" value="NUCLEOLAR PRERIBOSOMAL-ASSOCIATED PROTEIN 1"/>
    <property type="match status" value="1"/>
</dbReference>
<organism evidence="4 5">
    <name type="scientific">Agrocybe pediades</name>
    <dbReference type="NCBI Taxonomy" id="84607"/>
    <lineage>
        <taxon>Eukaryota</taxon>
        <taxon>Fungi</taxon>
        <taxon>Dikarya</taxon>
        <taxon>Basidiomycota</taxon>
        <taxon>Agaricomycotina</taxon>
        <taxon>Agaricomycetes</taxon>
        <taxon>Agaricomycetidae</taxon>
        <taxon>Agaricales</taxon>
        <taxon>Agaricineae</taxon>
        <taxon>Strophariaceae</taxon>
        <taxon>Agrocybe</taxon>
    </lineage>
</organism>
<proteinExistence type="predicted"/>
<dbReference type="PANTHER" id="PTHR13500:SF0">
    <property type="entry name" value="NUCLEOLAR PRE-RIBOSOMAL-ASSOCIATED PROTEIN 1"/>
    <property type="match status" value="1"/>
</dbReference>
<dbReference type="Proteomes" id="UP000521872">
    <property type="component" value="Unassembled WGS sequence"/>
</dbReference>
<dbReference type="InterPro" id="IPR016024">
    <property type="entry name" value="ARM-type_fold"/>
</dbReference>
<feature type="domain" description="URB1 N-terminal" evidence="1">
    <location>
        <begin position="79"/>
        <end position="412"/>
    </location>
</feature>
<dbReference type="Pfam" id="PF11707">
    <property type="entry name" value="Npa1"/>
    <property type="match status" value="1"/>
</dbReference>
<gene>
    <name evidence="4" type="ORF">D9613_011340</name>
</gene>
<accession>A0A8H4QS22</accession>
<evidence type="ECO:0000313" key="4">
    <source>
        <dbReference type="EMBL" id="KAF4615924.1"/>
    </source>
</evidence>
<comment type="caution">
    <text evidence="4">The sequence shown here is derived from an EMBL/GenBank/DDBJ whole genome shotgun (WGS) entry which is preliminary data.</text>
</comment>
<dbReference type="SUPFAM" id="SSF48371">
    <property type="entry name" value="ARM repeat"/>
    <property type="match status" value="1"/>
</dbReference>
<keyword evidence="5" id="KW-1185">Reference proteome</keyword>
<evidence type="ECO:0000313" key="5">
    <source>
        <dbReference type="Proteomes" id="UP000521872"/>
    </source>
</evidence>
<dbReference type="GO" id="GO:0005730">
    <property type="term" value="C:nucleolus"/>
    <property type="evidence" value="ECO:0007669"/>
    <property type="project" value="TreeGrafter"/>
</dbReference>
<evidence type="ECO:0000259" key="3">
    <source>
        <dbReference type="Pfam" id="PF26140"/>
    </source>
</evidence>
<dbReference type="GO" id="GO:0000466">
    <property type="term" value="P:maturation of 5.8S rRNA from tricistronic rRNA transcript (SSU-rRNA, 5.8S rRNA, LSU-rRNA)"/>
    <property type="evidence" value="ECO:0007669"/>
    <property type="project" value="TreeGrafter"/>
</dbReference>
<dbReference type="InterPro" id="IPR021714">
    <property type="entry name" value="URB1_N"/>
</dbReference>
<sequence length="2045" mass="228962">MPYTSEPPHKRPRIEAPSKFTNFQQIRTALRDEDPGKLKETLTSLRNQLAVKAQESSLSSQDERLNLAKQWIESSPGANELFEIWDNSNRQAPVIALVVSLLSSLLSLFTVHYNNHSLGQPIMKALLTPSRLRTLNSYIGGANNELIIVVLKLYNVMSSFAGGRDKKAVLEGFGWEIKSLPKLLNMRRKTHGERDPTDPLLRPDIRTLYILLLLSFVDTDSPSQTKTLFLEQHREAFLAIFKGLIYDHYSLARKILEVCWGGIWSDSKVKRTLKVGLFNETTLGHIIKLYERSNMEDNDEDHIPANLVHHFLLAICTRPGTGICFRDRGWYPRELDPEEASIKEEEDGKKRSGKIYNKILANILKTLKVNEDARQQELVIKILTACPELVAGYWPAVALTLEPRLSSKWITNIAIFGSIISLSIPYSTFFLPNSQLYEPTPPPLSTVIENILPSVNTKNNFSKGLQSTSGLVQHCTALALSRCLVKFQTVLDHFRKIAMALEEDEEEGQWNKRCKELERDVRRRVPEFQVLVAFSQQKSDPKLPNNPTKTALLAESSQRLLWLYQRCLPSVVAEARFDVGKLLQAFSPESGEATEEDQPLVKLQRVQKMHILSLLKESDQFTWTGKIATLSHSPFYILVAALTSTTIPALRDALKSVLRTVLSQSILFQEDRDEPDLWLDILPQKPVHVQDSSSVYSDETEGVITFIDDCVQRCLKTPYRYVEALHALDGSSSTTAESSAQLQMYPSPLIMTVIEQLDAKTKNKSLSASHVLAIVSYVRKLVFNLTTKTTDLNFLRKYADKLYSIVLEDRLPSSTASLWPPICRDLEILRAVLTFSGNAAMQQDDNSSAEEYLTEVETKALPETEEERIGETVEIVHWMRTFAQPLSTAQLGRVAAVVHARADSLMPAVIEALEPGHVDIWQALDLLSSFSNYRSCASFQQIYLHTSAEQIMDERYQTVLTEILLAGSSTYLAFSRSVHLILHYINAARNEAEVLNGHICLLARILKASMAILSEQESIKLKEEVFIQTGSLKSLMVSPASTETEVLQGLQLLLDCINPTSTNDRVLIAESSSYWLDLLKGGLDSMSPDTISTACIWIKYMQASGLFELFDAMGKKDAASLSPVSSQVAGSVLEALRLIGSVDPSAESLLAERLPLLISLKSAMPDSTLLEDVIAMAVEATLPIGVDGCPPSNPLGEGKDIIRRSETRWARRLQSSKIDLDLRTFLYQTTISQSIVKIVAGLIYRRSYSRPVLDEWLQSPACLAQEPQYLLPILHAFLDSSDAAESSLPTDTWAPFIPICVKALVSAHATPEARLHARHCLAGLFSLYKADCEKLLKAFSDELQSIPDKKVSVDLVASGAVVANKLGLKAHTAISGVVDKGIQRCIDNCSPDQETDDARRLTDAMTSLLQRAPVAKAHLVETLLTVTIQHRLWSVCALRLAITCLASCNLKPLVVNRHLQSIIQHPHFFRVCASSSSDFLDLRETLTELLYRLFNLHPTNTCQVTHIEPLIKVYRGTLSNADLRILAIFQLFEGQKKLSVAPLLARWSTSSNTAAHTALEALQSLDPVIVLRTCLNFPRWRRLSDQAEVTVDAEGSVLYDPVFLMLLFSHMLADQPPSSAFGWIELYRTNVVSLFIRALSSRDGLIRDLALCQVVGLWKQMETADLQERPHVLYILNLLKDLYPSTIPTNATFSDPEYPRRLPTYTTLLLMHSLRAVFNPSNFIYPITARFLLQRPTLDITDVPMLYNLLYSSADESWKKERTWIIKFLADGMVGSEDWRILKRRHTWDLLASLFQSSTSVEDAPLRAAILEVLANLTCNAQATTSLILKSALLPWIEMQILNPGAKSFGVEWMKIFENILVIVDPSKIENSTNGEWRVIICRCLKYLLDKKYSTTADASFPYAVSVILRLSLLPGPLLEDLPSLLDLAVEHLESLENSGHLDSSAASQSTLGKYNKNILRKPPHYSLTLHQTTAVDATNAVQLYENTLEMLWRSSMAPTRKCDAWDKLTARMLAIRGSNDLSEGGDVVAEWVRVEVIKNMGNNA</sequence>
<feature type="domain" description="URB1 C-terminal" evidence="2">
    <location>
        <begin position="1633"/>
        <end position="1836"/>
    </location>
</feature>